<dbReference type="Proteomes" id="UP001364695">
    <property type="component" value="Unassembled WGS sequence"/>
</dbReference>
<sequence length="330" mass="33879">MTGTDTPCAVVVGGANVDVLARTHTAGLAGDSLPGDIGVSAGGVARNIADNLARLLQAPGGPQGQVHLLSAWGSDPLGLWLRSSTEACGVDTTGGWAPKGARSAAYLALHDATGELAGAVNDMAVLAGWPAMHLADALRPRLSGSAALVLDGNLSPEQIDAALNSTGPLPPLFVDPVSAHKAARWRPWLSRIHTLKPDRLEAAVLLGLDPALTHDAQRLIDGLHDAGVARVFLSGGPQGLLWSVRDPGQPAQSGLQPSLVRGVVNTSGAGDALMAALVYGHLLLDDWTWPERVRWASACSALTVESPHTVAPDLTPAAVAALLDEINAPT</sequence>
<keyword evidence="1" id="KW-0808">Transferase</keyword>
<protein>
    <submittedName>
        <fullName evidence="1">PfkB family carbohydrate kinase</fullName>
    </submittedName>
</protein>
<accession>A0ACC6P0J6</accession>
<dbReference type="EMBL" id="JAWDIE010000005">
    <property type="protein sequence ID" value="MEJ7137736.1"/>
    <property type="molecule type" value="Genomic_DNA"/>
</dbReference>
<keyword evidence="2" id="KW-1185">Reference proteome</keyword>
<reference evidence="1" key="1">
    <citation type="submission" date="2023-10" db="EMBL/GenBank/DDBJ databases">
        <title>Amphibacter perezi, gen. nov., sp. nov. a novel taxa of the family Comamonadaceae, class Betaproteobacteria isolated from the skin microbiota of Pelophylax perezi from different populations.</title>
        <authorList>
            <person name="Costa S."/>
            <person name="Proenca D.N."/>
            <person name="Lopes I."/>
            <person name="Morais P.V."/>
        </authorList>
    </citation>
    <scope>NUCLEOTIDE SEQUENCE</scope>
    <source>
        <strain evidence="1">SL12-8</strain>
    </source>
</reference>
<organism evidence="1 2">
    <name type="scientific">Amphibiibacter pelophylacis</name>
    <dbReference type="NCBI Taxonomy" id="1799477"/>
    <lineage>
        <taxon>Bacteria</taxon>
        <taxon>Pseudomonadati</taxon>
        <taxon>Pseudomonadota</taxon>
        <taxon>Betaproteobacteria</taxon>
        <taxon>Burkholderiales</taxon>
        <taxon>Sphaerotilaceae</taxon>
        <taxon>Amphibiibacter</taxon>
    </lineage>
</organism>
<evidence type="ECO:0000313" key="1">
    <source>
        <dbReference type="EMBL" id="MEJ7137736.1"/>
    </source>
</evidence>
<proteinExistence type="predicted"/>
<evidence type="ECO:0000313" key="2">
    <source>
        <dbReference type="Proteomes" id="UP001364695"/>
    </source>
</evidence>
<name>A0ACC6P0J6_9BURK</name>
<comment type="caution">
    <text evidence="1">The sequence shown here is derived from an EMBL/GenBank/DDBJ whole genome shotgun (WGS) entry which is preliminary data.</text>
</comment>
<gene>
    <name evidence="1" type="ORF">RV045_04720</name>
</gene>
<keyword evidence="1" id="KW-0418">Kinase</keyword>